<reference evidence="1 2" key="1">
    <citation type="submission" date="2019-06" db="EMBL/GenBank/DDBJ databases">
        <title>A complete genome sequence for Luteibacter pinisoli MAH-14.</title>
        <authorList>
            <person name="Baltrus D.A."/>
        </authorList>
    </citation>
    <scope>NUCLEOTIDE SEQUENCE [LARGE SCALE GENOMIC DNA]</scope>
    <source>
        <strain evidence="1 2">MAH-14</strain>
    </source>
</reference>
<evidence type="ECO:0000313" key="1">
    <source>
        <dbReference type="EMBL" id="QDE38293.1"/>
    </source>
</evidence>
<dbReference type="EMBL" id="CP041046">
    <property type="protein sequence ID" value="QDE38293.1"/>
    <property type="molecule type" value="Genomic_DNA"/>
</dbReference>
<dbReference type="AlphaFoldDB" id="A0A4Y5Z1J9"/>
<dbReference type="KEGG" id="lpy:FIV34_03285"/>
<evidence type="ECO:0000313" key="2">
    <source>
        <dbReference type="Proteomes" id="UP000316093"/>
    </source>
</evidence>
<dbReference type="RefSeq" id="WP_139979646.1">
    <property type="nucleotide sequence ID" value="NZ_CP041046.1"/>
</dbReference>
<keyword evidence="2" id="KW-1185">Reference proteome</keyword>
<proteinExistence type="predicted"/>
<name>A0A4Y5Z1J9_9GAMM</name>
<organism evidence="1 2">
    <name type="scientific">Luteibacter pinisoli</name>
    <dbReference type="NCBI Taxonomy" id="2589080"/>
    <lineage>
        <taxon>Bacteria</taxon>
        <taxon>Pseudomonadati</taxon>
        <taxon>Pseudomonadota</taxon>
        <taxon>Gammaproteobacteria</taxon>
        <taxon>Lysobacterales</taxon>
        <taxon>Rhodanobacteraceae</taxon>
        <taxon>Luteibacter</taxon>
    </lineage>
</organism>
<protein>
    <submittedName>
        <fullName evidence="1">Uncharacterized protein</fullName>
    </submittedName>
</protein>
<gene>
    <name evidence="1" type="ORF">FIV34_03285</name>
</gene>
<dbReference type="Proteomes" id="UP000316093">
    <property type="component" value="Chromosome"/>
</dbReference>
<accession>A0A4Y5Z1J9</accession>
<sequence length="69" mass="7855">MSKVRSFRAAYSERVARELFDVPGATYAVIAESLRADEEGRESFTVNGTTYGRVSPQRDAHPFRLFKKK</sequence>